<proteinExistence type="predicted"/>
<evidence type="ECO:0000313" key="1">
    <source>
        <dbReference type="EMBL" id="GAJ07546.1"/>
    </source>
</evidence>
<accession>X1V5W3</accession>
<gene>
    <name evidence="1" type="ORF">S12H4_50637</name>
</gene>
<dbReference type="EMBL" id="BARW01031912">
    <property type="protein sequence ID" value="GAJ07546.1"/>
    <property type="molecule type" value="Genomic_DNA"/>
</dbReference>
<feature type="non-terminal residue" evidence="1">
    <location>
        <position position="1"/>
    </location>
</feature>
<comment type="caution">
    <text evidence="1">The sequence shown here is derived from an EMBL/GenBank/DDBJ whole genome shotgun (WGS) entry which is preliminary data.</text>
</comment>
<sequence>ETDLPSVDVSQPFEVPPVILDEKHFGQILLYSGPTNKGRWLRTLAITYVLGGKVLFQKIDKDNFKATLKF</sequence>
<reference evidence="1" key="1">
    <citation type="journal article" date="2014" name="Front. Microbiol.">
        <title>High frequency of phylogenetically diverse reductive dehalogenase-homologous genes in deep subseafloor sedimentary metagenomes.</title>
        <authorList>
            <person name="Kawai M."/>
            <person name="Futagami T."/>
            <person name="Toyoda A."/>
            <person name="Takaki Y."/>
            <person name="Nishi S."/>
            <person name="Hori S."/>
            <person name="Arai W."/>
            <person name="Tsubouchi T."/>
            <person name="Morono Y."/>
            <person name="Uchiyama I."/>
            <person name="Ito T."/>
            <person name="Fujiyama A."/>
            <person name="Inagaki F."/>
            <person name="Takami H."/>
        </authorList>
    </citation>
    <scope>NUCLEOTIDE SEQUENCE</scope>
    <source>
        <strain evidence="1">Expedition CK06-06</strain>
    </source>
</reference>
<protein>
    <submittedName>
        <fullName evidence="1">Uncharacterized protein</fullName>
    </submittedName>
</protein>
<name>X1V5W3_9ZZZZ</name>
<organism evidence="1">
    <name type="scientific">marine sediment metagenome</name>
    <dbReference type="NCBI Taxonomy" id="412755"/>
    <lineage>
        <taxon>unclassified sequences</taxon>
        <taxon>metagenomes</taxon>
        <taxon>ecological metagenomes</taxon>
    </lineage>
</organism>
<dbReference type="AlphaFoldDB" id="X1V5W3"/>